<evidence type="ECO:0000313" key="2">
    <source>
        <dbReference type="Proteomes" id="UP000257109"/>
    </source>
</evidence>
<organism evidence="1 2">
    <name type="scientific">Mucuna pruriens</name>
    <name type="common">Velvet bean</name>
    <name type="synonym">Dolichos pruriens</name>
    <dbReference type="NCBI Taxonomy" id="157652"/>
    <lineage>
        <taxon>Eukaryota</taxon>
        <taxon>Viridiplantae</taxon>
        <taxon>Streptophyta</taxon>
        <taxon>Embryophyta</taxon>
        <taxon>Tracheophyta</taxon>
        <taxon>Spermatophyta</taxon>
        <taxon>Magnoliopsida</taxon>
        <taxon>eudicotyledons</taxon>
        <taxon>Gunneridae</taxon>
        <taxon>Pentapetalae</taxon>
        <taxon>rosids</taxon>
        <taxon>fabids</taxon>
        <taxon>Fabales</taxon>
        <taxon>Fabaceae</taxon>
        <taxon>Papilionoideae</taxon>
        <taxon>50 kb inversion clade</taxon>
        <taxon>NPAAA clade</taxon>
        <taxon>indigoferoid/millettioid clade</taxon>
        <taxon>Phaseoleae</taxon>
        <taxon>Mucuna</taxon>
    </lineage>
</organism>
<dbReference type="Proteomes" id="UP000257109">
    <property type="component" value="Unassembled WGS sequence"/>
</dbReference>
<gene>
    <name evidence="1" type="ORF">CR513_11043</name>
</gene>
<reference evidence="1" key="1">
    <citation type="submission" date="2018-05" db="EMBL/GenBank/DDBJ databases">
        <title>Draft genome of Mucuna pruriens seed.</title>
        <authorList>
            <person name="Nnadi N.E."/>
            <person name="Vos R."/>
            <person name="Hasami M.H."/>
            <person name="Devisetty U.K."/>
            <person name="Aguiy J.C."/>
        </authorList>
    </citation>
    <scope>NUCLEOTIDE SEQUENCE [LARGE SCALE GENOMIC DNA]</scope>
    <source>
        <strain evidence="1">JCA_2017</strain>
    </source>
</reference>
<comment type="caution">
    <text evidence="1">The sequence shown here is derived from an EMBL/GenBank/DDBJ whole genome shotgun (WGS) entry which is preliminary data.</text>
</comment>
<dbReference type="AlphaFoldDB" id="A0A371HQU1"/>
<feature type="non-terminal residue" evidence="1">
    <location>
        <position position="1"/>
    </location>
</feature>
<sequence>MSIYCEYFMIMIQETLNHVKTILQHLENQFSFTSLLTGFFYVSVVEYDKSLVGMARESSKCIHLFLRFFLKCCANINKLVLSNVKSMWPRKELLIL</sequence>
<proteinExistence type="predicted"/>
<dbReference type="EMBL" id="QJKJ01001935">
    <property type="protein sequence ID" value="RDY05153.1"/>
    <property type="molecule type" value="Genomic_DNA"/>
</dbReference>
<accession>A0A371HQU1</accession>
<keyword evidence="2" id="KW-1185">Reference proteome</keyword>
<evidence type="ECO:0000313" key="1">
    <source>
        <dbReference type="EMBL" id="RDY05153.1"/>
    </source>
</evidence>
<name>A0A371HQU1_MUCPR</name>
<protein>
    <submittedName>
        <fullName evidence="1">Uncharacterized protein</fullName>
    </submittedName>
</protein>